<feature type="compositionally biased region" description="Low complexity" evidence="1">
    <location>
        <begin position="167"/>
        <end position="178"/>
    </location>
</feature>
<accession>A0A9P6MR20</accession>
<protein>
    <submittedName>
        <fullName evidence="2">Uncharacterized protein</fullName>
    </submittedName>
</protein>
<dbReference type="Proteomes" id="UP000703661">
    <property type="component" value="Unassembled WGS sequence"/>
</dbReference>
<feature type="compositionally biased region" description="Pro residues" evidence="1">
    <location>
        <begin position="1"/>
        <end position="11"/>
    </location>
</feature>
<sequence>MSDRAPVPPQPRESRRGSSGNPKDSATPGISPSSSTSSSSSSSFMSKFYTPMNPTYHVPQPQSGNQSTSTTASAPSLGPGAALLLANLTTIPGFLSDTVIQEARQEYTNQQQQQQQHIPQGQPSVASTTLVPISTVPHPPSAPISETLTDPSAKIGSLLLELQQTGQHPSSQPSWPQSNITPVPPITSQASVALSTPSPPRPPHQTSEPPVVEDYSNGKITPQLLKRLASIAESDAQQGGALLKEIKVLREKQIKTEKSLFEKREALLAKHKRDLMKLQASEIMGINVTSQTQQTKAAHMEELKQFDKNVVYELDKEITVVQRSLSKSGVPMMSCTSDPTMISSQIRVLRLLEDMLQS</sequence>
<evidence type="ECO:0000256" key="1">
    <source>
        <dbReference type="SAM" id="MobiDB-lite"/>
    </source>
</evidence>
<name>A0A9P6MR20_9FUNG</name>
<comment type="caution">
    <text evidence="2">The sequence shown here is derived from an EMBL/GenBank/DDBJ whole genome shotgun (WGS) entry which is preliminary data.</text>
</comment>
<organism evidence="2 3">
    <name type="scientific">Entomortierella chlamydospora</name>
    <dbReference type="NCBI Taxonomy" id="101097"/>
    <lineage>
        <taxon>Eukaryota</taxon>
        <taxon>Fungi</taxon>
        <taxon>Fungi incertae sedis</taxon>
        <taxon>Mucoromycota</taxon>
        <taxon>Mortierellomycotina</taxon>
        <taxon>Mortierellomycetes</taxon>
        <taxon>Mortierellales</taxon>
        <taxon>Mortierellaceae</taxon>
        <taxon>Entomortierella</taxon>
    </lineage>
</organism>
<gene>
    <name evidence="2" type="ORF">BGZ80_001844</name>
</gene>
<feature type="region of interest" description="Disordered" evidence="1">
    <location>
        <begin position="1"/>
        <end position="78"/>
    </location>
</feature>
<feature type="compositionally biased region" description="Low complexity" evidence="1">
    <location>
        <begin position="31"/>
        <end position="46"/>
    </location>
</feature>
<reference evidence="2" key="1">
    <citation type="journal article" date="2020" name="Fungal Divers.">
        <title>Resolving the Mortierellaceae phylogeny through synthesis of multi-gene phylogenetics and phylogenomics.</title>
        <authorList>
            <person name="Vandepol N."/>
            <person name="Liber J."/>
            <person name="Desiro A."/>
            <person name="Na H."/>
            <person name="Kennedy M."/>
            <person name="Barry K."/>
            <person name="Grigoriev I.V."/>
            <person name="Miller A.N."/>
            <person name="O'Donnell K."/>
            <person name="Stajich J.E."/>
            <person name="Bonito G."/>
        </authorList>
    </citation>
    <scope>NUCLEOTIDE SEQUENCE</scope>
    <source>
        <strain evidence="2">NRRL 2769</strain>
    </source>
</reference>
<evidence type="ECO:0000313" key="2">
    <source>
        <dbReference type="EMBL" id="KAG0010040.1"/>
    </source>
</evidence>
<keyword evidence="3" id="KW-1185">Reference proteome</keyword>
<evidence type="ECO:0000313" key="3">
    <source>
        <dbReference type="Proteomes" id="UP000703661"/>
    </source>
</evidence>
<feature type="compositionally biased region" description="Polar residues" evidence="1">
    <location>
        <begin position="60"/>
        <end position="71"/>
    </location>
</feature>
<feature type="compositionally biased region" description="Low complexity" evidence="1">
    <location>
        <begin position="106"/>
        <end position="122"/>
    </location>
</feature>
<feature type="compositionally biased region" description="Polar residues" evidence="1">
    <location>
        <begin position="17"/>
        <end position="30"/>
    </location>
</feature>
<dbReference type="AlphaFoldDB" id="A0A9P6MR20"/>
<proteinExistence type="predicted"/>
<dbReference type="EMBL" id="JAAAID010001430">
    <property type="protein sequence ID" value="KAG0010040.1"/>
    <property type="molecule type" value="Genomic_DNA"/>
</dbReference>
<feature type="region of interest" description="Disordered" evidence="1">
    <location>
        <begin position="163"/>
        <end position="217"/>
    </location>
</feature>
<feature type="region of interest" description="Disordered" evidence="1">
    <location>
        <begin position="106"/>
        <end position="125"/>
    </location>
</feature>
<feature type="compositionally biased region" description="Polar residues" evidence="1">
    <location>
        <begin position="186"/>
        <end position="196"/>
    </location>
</feature>